<keyword evidence="3" id="KW-1185">Reference proteome</keyword>
<dbReference type="Proteomes" id="UP000762110">
    <property type="component" value="Unassembled WGS sequence"/>
</dbReference>
<name>A0ABX2DEZ2_9SPHI</name>
<feature type="signal peptide" evidence="1">
    <location>
        <begin position="1"/>
        <end position="26"/>
    </location>
</feature>
<keyword evidence="1" id="KW-0732">Signal</keyword>
<evidence type="ECO:0000256" key="1">
    <source>
        <dbReference type="SAM" id="SignalP"/>
    </source>
</evidence>
<evidence type="ECO:0000313" key="3">
    <source>
        <dbReference type="Proteomes" id="UP000762110"/>
    </source>
</evidence>
<proteinExistence type="predicted"/>
<evidence type="ECO:0000313" key="2">
    <source>
        <dbReference type="EMBL" id="NQX32630.1"/>
    </source>
</evidence>
<accession>A0ABX2DEZ2</accession>
<comment type="caution">
    <text evidence="2">The sequence shown here is derived from an EMBL/GenBank/DDBJ whole genome shotgun (WGS) entry which is preliminary data.</text>
</comment>
<dbReference type="RefSeq" id="WP_173272874.1">
    <property type="nucleotide sequence ID" value="NZ_JABMKV010000003.1"/>
</dbReference>
<dbReference type="EMBL" id="JABMKV010000003">
    <property type="protein sequence ID" value="NQX32630.1"/>
    <property type="molecule type" value="Genomic_DNA"/>
</dbReference>
<reference evidence="2 3" key="1">
    <citation type="submission" date="2020-05" db="EMBL/GenBank/DDBJ databases">
        <title>Description of Pedobacter foliorum sp. nov.</title>
        <authorList>
            <person name="Qi S."/>
            <person name="Carlier A."/>
            <person name="Cnockaert M."/>
            <person name="Vandamme P."/>
        </authorList>
    </citation>
    <scope>NUCLEOTIDE SEQUENCE [LARGE SCALE GENOMIC DNA]</scope>
    <source>
        <strain evidence="2 3">LMG 31300</strain>
    </source>
</reference>
<feature type="chain" id="PRO_5045696944" evidence="1">
    <location>
        <begin position="27"/>
        <end position="280"/>
    </location>
</feature>
<sequence>MNNDNKSILKIATFLLFLLMSFTLQAQEKHRVFTLKVGNEFQKEILSNSKAVVQRGNQTLNVNTTSSLTKLYKVTAATDKGYDLNVSIQKMDNLIDALDKQFHYNSDVKGDSSSRIEKALNFMLNKPVNVSIDKYGVILSSTEYKSELATDTLVSFAGIQMEAFEKGTLLGLLADINVNNNFKKGYTWTDSVQINKQKLVTKFWIEDINQKNTVIKFSSSIVTRLLNSNSNGTYILDNSTGLIAEKLVYTVSTGYQISTGGVAYAVSRSTSLSEKSRQLR</sequence>
<gene>
    <name evidence="2" type="ORF">HQN85_12880</name>
</gene>
<protein>
    <submittedName>
        <fullName evidence="2">Uncharacterized protein</fullName>
    </submittedName>
</protein>
<organism evidence="2 3">
    <name type="scientific">Pedobacter boryungensis</name>
    <dbReference type="NCBI Taxonomy" id="869962"/>
    <lineage>
        <taxon>Bacteria</taxon>
        <taxon>Pseudomonadati</taxon>
        <taxon>Bacteroidota</taxon>
        <taxon>Sphingobacteriia</taxon>
        <taxon>Sphingobacteriales</taxon>
        <taxon>Sphingobacteriaceae</taxon>
        <taxon>Pedobacter</taxon>
    </lineage>
</organism>